<accession>A0A1N7CJ95</accession>
<dbReference type="GO" id="GO:0004519">
    <property type="term" value="F:endonuclease activity"/>
    <property type="evidence" value="ECO:0007669"/>
    <property type="project" value="UniProtKB-KW"/>
</dbReference>
<dbReference type="Pfam" id="PF01850">
    <property type="entry name" value="PIN"/>
    <property type="match status" value="1"/>
</dbReference>
<keyword evidence="2" id="KW-0540">Nuclease</keyword>
<sequence length="115" mass="13106">MEYKGERDEPVSIPTLVLYEMYRDRLRSDGPADIPDLDYKLRWANNVGFDRYSALEAAEIESELASQGELINGADILIAGIARRKEMLLVTADEDFSNIKYLNVFDVREDSLDSL</sequence>
<reference evidence="3" key="1">
    <citation type="submission" date="2017-01" db="EMBL/GenBank/DDBJ databases">
        <authorList>
            <person name="Varghese N."/>
            <person name="Submissions S."/>
        </authorList>
    </citation>
    <scope>NUCLEOTIDE SEQUENCE [LARGE SCALE GENOMIC DNA]</scope>
    <source>
        <strain evidence="3">CGMCC 1.7737</strain>
    </source>
</reference>
<dbReference type="EMBL" id="FTNO01000003">
    <property type="protein sequence ID" value="SIR63696.1"/>
    <property type="molecule type" value="Genomic_DNA"/>
</dbReference>
<gene>
    <name evidence="2" type="ORF">SAMN05421858_3046</name>
</gene>
<organism evidence="2 3">
    <name type="scientific">Haladaptatus litoreus</name>
    <dbReference type="NCBI Taxonomy" id="553468"/>
    <lineage>
        <taxon>Archaea</taxon>
        <taxon>Methanobacteriati</taxon>
        <taxon>Methanobacteriota</taxon>
        <taxon>Stenosarchaea group</taxon>
        <taxon>Halobacteria</taxon>
        <taxon>Halobacteriales</taxon>
        <taxon>Haladaptataceae</taxon>
        <taxon>Haladaptatus</taxon>
    </lineage>
</organism>
<protein>
    <submittedName>
        <fullName evidence="2">tRNA(fMet)-specific endonuclease VapC</fullName>
    </submittedName>
</protein>
<dbReference type="Proteomes" id="UP000186914">
    <property type="component" value="Unassembled WGS sequence"/>
</dbReference>
<evidence type="ECO:0000259" key="1">
    <source>
        <dbReference type="Pfam" id="PF01850"/>
    </source>
</evidence>
<keyword evidence="2" id="KW-0255">Endonuclease</keyword>
<dbReference type="InterPro" id="IPR002716">
    <property type="entry name" value="PIN_dom"/>
</dbReference>
<dbReference type="Gene3D" id="3.40.50.1010">
    <property type="entry name" value="5'-nuclease"/>
    <property type="match status" value="1"/>
</dbReference>
<proteinExistence type="predicted"/>
<dbReference type="SUPFAM" id="SSF88723">
    <property type="entry name" value="PIN domain-like"/>
    <property type="match status" value="1"/>
</dbReference>
<evidence type="ECO:0000313" key="2">
    <source>
        <dbReference type="EMBL" id="SIR63696.1"/>
    </source>
</evidence>
<feature type="domain" description="PIN" evidence="1">
    <location>
        <begin position="7"/>
        <end position="99"/>
    </location>
</feature>
<evidence type="ECO:0000313" key="3">
    <source>
        <dbReference type="Proteomes" id="UP000186914"/>
    </source>
</evidence>
<dbReference type="AlphaFoldDB" id="A0A1N7CJ95"/>
<dbReference type="InterPro" id="IPR029060">
    <property type="entry name" value="PIN-like_dom_sf"/>
</dbReference>
<name>A0A1N7CJ95_9EURY</name>
<keyword evidence="2" id="KW-0378">Hydrolase</keyword>
<keyword evidence="3" id="KW-1185">Reference proteome</keyword>